<dbReference type="AlphaFoldDB" id="A0A4P6KFA3"/>
<reference evidence="2 3" key="1">
    <citation type="submission" date="2019-02" db="EMBL/GenBank/DDBJ databases">
        <authorList>
            <person name="Sun L."/>
            <person name="Pan D."/>
            <person name="Wu X."/>
        </authorList>
    </citation>
    <scope>NUCLEOTIDE SEQUENCE [LARGE SCALE GENOMIC DNA]</scope>
    <source>
        <strain evidence="2 3">JW-1</strain>
    </source>
</reference>
<feature type="transmembrane region" description="Helical" evidence="1">
    <location>
        <begin position="38"/>
        <end position="58"/>
    </location>
</feature>
<keyword evidence="1" id="KW-0812">Transmembrane</keyword>
<dbReference type="EMBL" id="CP035806">
    <property type="protein sequence ID" value="QBE48923.1"/>
    <property type="molecule type" value="Genomic_DNA"/>
</dbReference>
<keyword evidence="1" id="KW-0472">Membrane</keyword>
<feature type="transmembrane region" description="Helical" evidence="1">
    <location>
        <begin position="70"/>
        <end position="89"/>
    </location>
</feature>
<dbReference type="RefSeq" id="WP_130110058.1">
    <property type="nucleotide sequence ID" value="NZ_CP035806.1"/>
</dbReference>
<dbReference type="KEGG" id="ltr:EVS81_08810"/>
<keyword evidence="3" id="KW-1185">Reference proteome</keyword>
<evidence type="ECO:0000313" key="3">
    <source>
        <dbReference type="Proteomes" id="UP000289260"/>
    </source>
</evidence>
<dbReference type="Pfam" id="PF11139">
    <property type="entry name" value="SfLAP"/>
    <property type="match status" value="1"/>
</dbReference>
<dbReference type="OrthoDB" id="4462109at2"/>
<accession>A0A4P6KFA3</accession>
<protein>
    <submittedName>
        <fullName evidence="2">GAP family protein</fullName>
    </submittedName>
</protein>
<evidence type="ECO:0000256" key="1">
    <source>
        <dbReference type="SAM" id="Phobius"/>
    </source>
</evidence>
<gene>
    <name evidence="2" type="ORF">EVS81_08810</name>
</gene>
<organism evidence="2 3">
    <name type="scientific">Leucobacter triazinivorans</name>
    <dbReference type="NCBI Taxonomy" id="1784719"/>
    <lineage>
        <taxon>Bacteria</taxon>
        <taxon>Bacillati</taxon>
        <taxon>Actinomycetota</taxon>
        <taxon>Actinomycetes</taxon>
        <taxon>Micrococcales</taxon>
        <taxon>Microbacteriaceae</taxon>
        <taxon>Leucobacter</taxon>
    </lineage>
</organism>
<name>A0A4P6KFA3_9MICO</name>
<proteinExistence type="predicted"/>
<sequence length="222" mass="22819">MTSVVGDLLPLAVGVAISPVPIIAVILMLFASRTAAAVLFLAGWLLGVVAVAAVFTVVGVLLPRSATGEVHPIVGAIKIVLGVLMLLLATRSWRRRAPDPESPRMPKWLDAVDAVSARRSLALGFALAAANPKNLLLGIAAGTTIGAEDLTAGEQALTIGVYTLIAGSTVLAPVLAHLIAANRATPRLATTRTWLVQNNATILAVLLLINGVTLIGKGIADL</sequence>
<feature type="transmembrane region" description="Helical" evidence="1">
    <location>
        <begin position="200"/>
        <end position="220"/>
    </location>
</feature>
<feature type="transmembrane region" description="Helical" evidence="1">
    <location>
        <begin position="12"/>
        <end position="31"/>
    </location>
</feature>
<dbReference type="Proteomes" id="UP000289260">
    <property type="component" value="Chromosome"/>
</dbReference>
<feature type="transmembrane region" description="Helical" evidence="1">
    <location>
        <begin position="159"/>
        <end position="180"/>
    </location>
</feature>
<dbReference type="InterPro" id="IPR021315">
    <property type="entry name" value="Gap/Sap"/>
</dbReference>
<keyword evidence="1" id="KW-1133">Transmembrane helix</keyword>
<evidence type="ECO:0000313" key="2">
    <source>
        <dbReference type="EMBL" id="QBE48923.1"/>
    </source>
</evidence>